<evidence type="ECO:0008006" key="3">
    <source>
        <dbReference type="Google" id="ProtNLM"/>
    </source>
</evidence>
<dbReference type="AlphaFoldDB" id="A0A7Y9ZFU6"/>
<dbReference type="Gene3D" id="1.20.120.330">
    <property type="entry name" value="Nucleotidyltransferases domain 2"/>
    <property type="match status" value="1"/>
</dbReference>
<dbReference type="Proteomes" id="UP000547973">
    <property type="component" value="Unassembled WGS sequence"/>
</dbReference>
<protein>
    <recommendedName>
        <fullName evidence="3">HEPN domain-containing protein</fullName>
    </recommendedName>
</protein>
<dbReference type="EMBL" id="JACBZO010000001">
    <property type="protein sequence ID" value="NYI42596.1"/>
    <property type="molecule type" value="Genomic_DNA"/>
</dbReference>
<evidence type="ECO:0000313" key="1">
    <source>
        <dbReference type="EMBL" id="NYI42596.1"/>
    </source>
</evidence>
<dbReference type="OrthoDB" id="5188287at2"/>
<name>A0A7Y9ZFU6_9MICO</name>
<sequence>MVMTPLTAAQQAAVDALAQSGRIAPVPVDLLRASSFMGNARDLLDELPKLTGPSARYTLAYDACHDAGEALLASYGFRTTNGPGQHEALGRYLCAVLDIPPSDAAARRYDQLRRSRNQQRYQAGPVGAAQANLAAQTAQELYDAARHRGIDA</sequence>
<keyword evidence="2" id="KW-1185">Reference proteome</keyword>
<reference evidence="1 2" key="1">
    <citation type="submission" date="2020-07" db="EMBL/GenBank/DDBJ databases">
        <title>Sequencing the genomes of 1000 actinobacteria strains.</title>
        <authorList>
            <person name="Klenk H.-P."/>
        </authorList>
    </citation>
    <scope>NUCLEOTIDE SEQUENCE [LARGE SCALE GENOMIC DNA]</scope>
    <source>
        <strain evidence="1 2">DSM 19970</strain>
    </source>
</reference>
<dbReference type="RefSeq" id="WP_062076345.1">
    <property type="nucleotide sequence ID" value="NZ_BBRC01000040.1"/>
</dbReference>
<comment type="caution">
    <text evidence="1">The sequence shown here is derived from an EMBL/GenBank/DDBJ whole genome shotgun (WGS) entry which is preliminary data.</text>
</comment>
<gene>
    <name evidence="1" type="ORF">BKA03_002715</name>
</gene>
<accession>A0A7Y9ZFU6</accession>
<evidence type="ECO:0000313" key="2">
    <source>
        <dbReference type="Proteomes" id="UP000547973"/>
    </source>
</evidence>
<proteinExistence type="predicted"/>
<organism evidence="1 2">
    <name type="scientific">Demequina lutea</name>
    <dbReference type="NCBI Taxonomy" id="431489"/>
    <lineage>
        <taxon>Bacteria</taxon>
        <taxon>Bacillati</taxon>
        <taxon>Actinomycetota</taxon>
        <taxon>Actinomycetes</taxon>
        <taxon>Micrococcales</taxon>
        <taxon>Demequinaceae</taxon>
        <taxon>Demequina</taxon>
    </lineage>
</organism>